<organism evidence="2 3">
    <name type="scientific">Cryptosporidium ubiquitum</name>
    <dbReference type="NCBI Taxonomy" id="857276"/>
    <lineage>
        <taxon>Eukaryota</taxon>
        <taxon>Sar</taxon>
        <taxon>Alveolata</taxon>
        <taxon>Apicomplexa</taxon>
        <taxon>Conoidasida</taxon>
        <taxon>Coccidia</taxon>
        <taxon>Eucoccidiorida</taxon>
        <taxon>Eimeriorina</taxon>
        <taxon>Cryptosporidiidae</taxon>
        <taxon>Cryptosporidium</taxon>
    </lineage>
</organism>
<dbReference type="EMBL" id="LRBP01000025">
    <property type="protein sequence ID" value="OII72161.1"/>
    <property type="molecule type" value="Genomic_DNA"/>
</dbReference>
<gene>
    <name evidence="2" type="ORF">cubi_01494</name>
</gene>
<comment type="caution">
    <text evidence="2">The sequence shown here is derived from an EMBL/GenBank/DDBJ whole genome shotgun (WGS) entry which is preliminary data.</text>
</comment>
<proteinExistence type="predicted"/>
<sequence>MEIEEKYEKARRITQFAKWSDNADNLTGLPVLDNKRKGWHIPANVIKKKARQDLEGENTDKNGENKQIFSKTELRRLKEIKKKESMKLKKNRQSNKVNYEDNNYNGEIKISIKRPRDIARICDMVMSDPEKNIELLVLLLEYCERNWNSSKKEMKGNNLDNNAINFPIELSVISLVLVVKDLVPGYKISNQIIDLEGTGSESTSGKVILSKETQRIHSFERKILNIYKRTCLLLKKVLGFGGKISTIITKSKSAILRSTLDLLDATYHFNHHIILLRIIILFLMSGDDKDLQTSSCLSYCSEGLTNVLTNDTSLETGVEAVNIIHEVLFNRKSKKNSVSLFTLSKWVLLPFTKYTPWHRIEESKSEFRRIFGPNTNTISKELIDEIQKTSATRVKVEILIEREEQILKHLFAFYSKVLLLDLDELEHVYLGISHYSNRINPKIRSELIELIKKKLYKSDTLKWKSFVAVLKCCFSLLQRGNQLNEQQLEDNSWILRYLVLRLEKEHIKMKSILNSPKNINSSYLNEMGIAFQDKDLPTIILNTSIFSSSNSSYLYRLIFVITQISLLLSKSGQDDSSFFLIKLCGQLIIKYPKLKVLLDPEGISCNDFPIDANSILSAWQYQEISLYYILNEIIECHKSSSKLKMACNMLLSESADNTIQKNAVISIKKHFGKNRFNCDNFESSKKTIEELKPLYYILKLVNM</sequence>
<dbReference type="Pfam" id="PF07540">
    <property type="entry name" value="NOC3p"/>
    <property type="match status" value="1"/>
</dbReference>
<reference evidence="2 3" key="1">
    <citation type="submission" date="2016-10" db="EMBL/GenBank/DDBJ databases">
        <title>Reductive evolution of mitochondrial metabolism and differential evolution of invasion-related proteins in Cryptosporidium.</title>
        <authorList>
            <person name="Liu S."/>
            <person name="Roellig D.M."/>
            <person name="Guo Y."/>
            <person name="Li N."/>
            <person name="Frace M.A."/>
            <person name="Tang K."/>
            <person name="Zhang L."/>
            <person name="Feng Y."/>
            <person name="Xiao L."/>
        </authorList>
    </citation>
    <scope>NUCLEOTIDE SEQUENCE [LARGE SCALE GENOMIC DNA]</scope>
    <source>
        <strain evidence="2">39726</strain>
    </source>
</reference>
<dbReference type="InterPro" id="IPR011501">
    <property type="entry name" value="Noc3_N"/>
</dbReference>
<evidence type="ECO:0000313" key="2">
    <source>
        <dbReference type="EMBL" id="OII72161.1"/>
    </source>
</evidence>
<dbReference type="GO" id="GO:0003682">
    <property type="term" value="F:chromatin binding"/>
    <property type="evidence" value="ECO:0007669"/>
    <property type="project" value="TreeGrafter"/>
</dbReference>
<dbReference type="GO" id="GO:0005730">
    <property type="term" value="C:nucleolus"/>
    <property type="evidence" value="ECO:0007669"/>
    <property type="project" value="TreeGrafter"/>
</dbReference>
<dbReference type="VEuPathDB" id="CryptoDB:cubi_01494"/>
<dbReference type="AlphaFoldDB" id="A0A1J4MD57"/>
<dbReference type="PANTHER" id="PTHR14428">
    <property type="entry name" value="NUCLEOLAR COMPLEX PROTEIN 3"/>
    <property type="match status" value="1"/>
</dbReference>
<evidence type="ECO:0000313" key="3">
    <source>
        <dbReference type="Proteomes" id="UP000186176"/>
    </source>
</evidence>
<dbReference type="RefSeq" id="XP_028873733.1">
    <property type="nucleotide sequence ID" value="XM_029018506.1"/>
</dbReference>
<dbReference type="OrthoDB" id="10263597at2759"/>
<dbReference type="InterPro" id="IPR016903">
    <property type="entry name" value="Nucleolar_cplx-assoc_3"/>
</dbReference>
<keyword evidence="3" id="KW-1185">Reference proteome</keyword>
<dbReference type="GeneID" id="39978285"/>
<feature type="domain" description="Nucleolar complex-associated protein 3 N-terminal" evidence="1">
    <location>
        <begin position="116"/>
        <end position="229"/>
    </location>
</feature>
<dbReference type="Proteomes" id="UP000186176">
    <property type="component" value="Unassembled WGS sequence"/>
</dbReference>
<evidence type="ECO:0000259" key="1">
    <source>
        <dbReference type="Pfam" id="PF07540"/>
    </source>
</evidence>
<dbReference type="PANTHER" id="PTHR14428:SF5">
    <property type="entry name" value="NUCLEOLAR COMPLEX PROTEIN 3 HOMOLOG"/>
    <property type="match status" value="1"/>
</dbReference>
<protein>
    <recommendedName>
        <fullName evidence="1">Nucleolar complex-associated protein 3 N-terminal domain-containing protein</fullName>
    </recommendedName>
</protein>
<dbReference type="GO" id="GO:0006270">
    <property type="term" value="P:DNA replication initiation"/>
    <property type="evidence" value="ECO:0007669"/>
    <property type="project" value="TreeGrafter"/>
</dbReference>
<name>A0A1J4MD57_9CRYT</name>
<accession>A0A1J4MD57</accession>